<proteinExistence type="predicted"/>
<evidence type="ECO:0000313" key="1">
    <source>
        <dbReference type="EMBL" id="NVN13015.1"/>
    </source>
</evidence>
<dbReference type="Proteomes" id="UP000534870">
    <property type="component" value="Unassembled WGS sequence"/>
</dbReference>
<dbReference type="AlphaFoldDB" id="A0A7Y7M6H2"/>
<accession>A0A7Y7M6H2</accession>
<protein>
    <submittedName>
        <fullName evidence="1">Oxidoreductase</fullName>
    </submittedName>
</protein>
<comment type="caution">
    <text evidence="1">The sequence shown here is derived from an EMBL/GenBank/DDBJ whole genome shotgun (WGS) entry which is preliminary data.</text>
</comment>
<dbReference type="EMBL" id="JABXXP010000691">
    <property type="protein sequence ID" value="NVN13015.1"/>
    <property type="molecule type" value="Genomic_DNA"/>
</dbReference>
<sequence>NPVRPVEALAVMAVLDAAVVSARDGIAAELSLTNAERGQWGTGAGRILV</sequence>
<gene>
    <name evidence="1" type="ORF">HUK84_18085</name>
</gene>
<organism evidence="1 2">
    <name type="scientific">Nguyenibacter vanlangensis</name>
    <dbReference type="NCBI Taxonomy" id="1216886"/>
    <lineage>
        <taxon>Bacteria</taxon>
        <taxon>Pseudomonadati</taxon>
        <taxon>Pseudomonadota</taxon>
        <taxon>Alphaproteobacteria</taxon>
        <taxon>Acetobacterales</taxon>
        <taxon>Acetobacteraceae</taxon>
        <taxon>Nguyenibacter</taxon>
    </lineage>
</organism>
<name>A0A7Y7M6H2_9PROT</name>
<reference evidence="1 2" key="1">
    <citation type="submission" date="2020-06" db="EMBL/GenBank/DDBJ databases">
        <title>Description of novel acetic acid bacteria.</title>
        <authorList>
            <person name="Sombolestani A."/>
        </authorList>
    </citation>
    <scope>NUCLEOTIDE SEQUENCE [LARGE SCALE GENOMIC DNA]</scope>
    <source>
        <strain evidence="1 2">LMG 31431</strain>
    </source>
</reference>
<feature type="non-terminal residue" evidence="1">
    <location>
        <position position="1"/>
    </location>
</feature>
<evidence type="ECO:0000313" key="2">
    <source>
        <dbReference type="Proteomes" id="UP000534870"/>
    </source>
</evidence>